<keyword evidence="4 6" id="KW-0472">Membrane</keyword>
<name>A0A210PDK8_MIZYE</name>
<dbReference type="Gene3D" id="1.20.1070.10">
    <property type="entry name" value="Rhodopsin 7-helix transmembrane proteins"/>
    <property type="match status" value="1"/>
</dbReference>
<comment type="subcellular location">
    <subcellularLocation>
        <location evidence="1">Membrane</location>
    </subcellularLocation>
</comment>
<feature type="transmembrane region" description="Helical" evidence="6">
    <location>
        <begin position="303"/>
        <end position="326"/>
    </location>
</feature>
<dbReference type="GO" id="GO:0004930">
    <property type="term" value="F:G protein-coupled receptor activity"/>
    <property type="evidence" value="ECO:0007669"/>
    <property type="project" value="UniProtKB-KW"/>
</dbReference>
<evidence type="ECO:0000256" key="5">
    <source>
        <dbReference type="RuleBase" id="RU000688"/>
    </source>
</evidence>
<evidence type="ECO:0000256" key="6">
    <source>
        <dbReference type="SAM" id="Phobius"/>
    </source>
</evidence>
<dbReference type="AlphaFoldDB" id="A0A210PDK8"/>
<dbReference type="Pfam" id="PF00001">
    <property type="entry name" value="7tm_1"/>
    <property type="match status" value="1"/>
</dbReference>
<comment type="caution">
    <text evidence="8">The sequence shown here is derived from an EMBL/GenBank/DDBJ whole genome shotgun (WGS) entry which is preliminary data.</text>
</comment>
<dbReference type="OrthoDB" id="10011262at2759"/>
<evidence type="ECO:0000313" key="8">
    <source>
        <dbReference type="EMBL" id="OWF34531.1"/>
    </source>
</evidence>
<evidence type="ECO:0000256" key="2">
    <source>
        <dbReference type="ARBA" id="ARBA00022692"/>
    </source>
</evidence>
<feature type="transmembrane region" description="Helical" evidence="6">
    <location>
        <begin position="219"/>
        <end position="242"/>
    </location>
</feature>
<dbReference type="SUPFAM" id="SSF81321">
    <property type="entry name" value="Family A G protein-coupled receptor-like"/>
    <property type="match status" value="1"/>
</dbReference>
<evidence type="ECO:0000313" key="9">
    <source>
        <dbReference type="Proteomes" id="UP000242188"/>
    </source>
</evidence>
<gene>
    <name evidence="8" type="ORF">KP79_PYT03350</name>
</gene>
<dbReference type="STRING" id="6573.A0A210PDK8"/>
<dbReference type="InterPro" id="IPR017452">
    <property type="entry name" value="GPCR_Rhodpsn_7TM"/>
</dbReference>
<keyword evidence="5 8" id="KW-0675">Receptor</keyword>
<dbReference type="EMBL" id="NEDP02082497">
    <property type="protein sequence ID" value="OWF34531.1"/>
    <property type="molecule type" value="Genomic_DNA"/>
</dbReference>
<evidence type="ECO:0000259" key="7">
    <source>
        <dbReference type="PROSITE" id="PS50262"/>
    </source>
</evidence>
<evidence type="ECO:0000256" key="1">
    <source>
        <dbReference type="ARBA" id="ARBA00004370"/>
    </source>
</evidence>
<evidence type="ECO:0000256" key="4">
    <source>
        <dbReference type="ARBA" id="ARBA00023136"/>
    </source>
</evidence>
<sequence>MMGLNTNVSQLRNISESIFEEIKNKSDKYSPSSPIVPTFTLVAYGILIPVAVGVGYVGNILTAIVLWSKEMASTTNLFLRALVLSDIALITSALLLTPGLVISSGDPETNELWPQGLSTLKFLMMTSQLCNVYILVFVSVERFFAICLPFKHLYLHTRRNVLLSIFINVLFSVLFNIPRLFVLDVRQAQCTGVNSTRPCFIYEWTVFGESSFYQDVYALWMYVLVYFAIPLTVLLTLNILIVKELKRMEIRLVRIGAENNNVTSEKVNITKTIVLICAVFTLVQTLGFISQLEYWILNREGRVLLVIVNFLYVVNSSINFAIYIVIGKKFRKKVLSVFAKCQCRFSE</sequence>
<keyword evidence="5" id="KW-0297">G-protein coupled receptor</keyword>
<keyword evidence="2 5" id="KW-0812">Transmembrane</keyword>
<proteinExistence type="inferred from homology"/>
<dbReference type="CDD" id="cd14978">
    <property type="entry name" value="7tmA_FMRFamide_R-like"/>
    <property type="match status" value="1"/>
</dbReference>
<accession>A0A210PDK8</accession>
<feature type="domain" description="G-protein coupled receptors family 1 profile" evidence="7">
    <location>
        <begin position="58"/>
        <end position="323"/>
    </location>
</feature>
<feature type="transmembrane region" description="Helical" evidence="6">
    <location>
        <begin position="273"/>
        <end position="297"/>
    </location>
</feature>
<dbReference type="InterPro" id="IPR052954">
    <property type="entry name" value="GPCR-Ligand_Int"/>
</dbReference>
<feature type="transmembrane region" description="Helical" evidence="6">
    <location>
        <begin position="122"/>
        <end position="140"/>
    </location>
</feature>
<dbReference type="PANTHER" id="PTHR46641:SF18">
    <property type="entry name" value="G-PROTEIN COUPLED RECEPTORS FAMILY 1 PROFILE DOMAIN-CONTAINING PROTEIN"/>
    <property type="match status" value="1"/>
</dbReference>
<dbReference type="InterPro" id="IPR000276">
    <property type="entry name" value="GPCR_Rhodpsn"/>
</dbReference>
<keyword evidence="9" id="KW-1185">Reference proteome</keyword>
<feature type="transmembrane region" description="Helical" evidence="6">
    <location>
        <begin position="41"/>
        <end position="66"/>
    </location>
</feature>
<keyword evidence="3 6" id="KW-1133">Transmembrane helix</keyword>
<keyword evidence="5" id="KW-0807">Transducer</keyword>
<dbReference type="GO" id="GO:0016020">
    <property type="term" value="C:membrane"/>
    <property type="evidence" value="ECO:0007669"/>
    <property type="project" value="UniProtKB-SubCell"/>
</dbReference>
<comment type="similarity">
    <text evidence="5">Belongs to the G-protein coupled receptor 1 family.</text>
</comment>
<reference evidence="8 9" key="1">
    <citation type="journal article" date="2017" name="Nat. Ecol. Evol.">
        <title>Scallop genome provides insights into evolution of bilaterian karyotype and development.</title>
        <authorList>
            <person name="Wang S."/>
            <person name="Zhang J."/>
            <person name="Jiao W."/>
            <person name="Li J."/>
            <person name="Xun X."/>
            <person name="Sun Y."/>
            <person name="Guo X."/>
            <person name="Huan P."/>
            <person name="Dong B."/>
            <person name="Zhang L."/>
            <person name="Hu X."/>
            <person name="Sun X."/>
            <person name="Wang J."/>
            <person name="Zhao C."/>
            <person name="Wang Y."/>
            <person name="Wang D."/>
            <person name="Huang X."/>
            <person name="Wang R."/>
            <person name="Lv J."/>
            <person name="Li Y."/>
            <person name="Zhang Z."/>
            <person name="Liu B."/>
            <person name="Lu W."/>
            <person name="Hui Y."/>
            <person name="Liang J."/>
            <person name="Zhou Z."/>
            <person name="Hou R."/>
            <person name="Li X."/>
            <person name="Liu Y."/>
            <person name="Li H."/>
            <person name="Ning X."/>
            <person name="Lin Y."/>
            <person name="Zhao L."/>
            <person name="Xing Q."/>
            <person name="Dou J."/>
            <person name="Li Y."/>
            <person name="Mao J."/>
            <person name="Guo H."/>
            <person name="Dou H."/>
            <person name="Li T."/>
            <person name="Mu C."/>
            <person name="Jiang W."/>
            <person name="Fu Q."/>
            <person name="Fu X."/>
            <person name="Miao Y."/>
            <person name="Liu J."/>
            <person name="Yu Q."/>
            <person name="Li R."/>
            <person name="Liao H."/>
            <person name="Li X."/>
            <person name="Kong Y."/>
            <person name="Jiang Z."/>
            <person name="Chourrout D."/>
            <person name="Li R."/>
            <person name="Bao Z."/>
        </authorList>
    </citation>
    <scope>NUCLEOTIDE SEQUENCE [LARGE SCALE GENOMIC DNA]</scope>
    <source>
        <strain evidence="8 9">PY_sf001</strain>
    </source>
</reference>
<protein>
    <submittedName>
        <fullName evidence="8">FMRFamide receptor</fullName>
    </submittedName>
</protein>
<dbReference type="PRINTS" id="PR00237">
    <property type="entry name" value="GPCRRHODOPSN"/>
</dbReference>
<dbReference type="PROSITE" id="PS50262">
    <property type="entry name" value="G_PROTEIN_RECEP_F1_2"/>
    <property type="match status" value="1"/>
</dbReference>
<feature type="transmembrane region" description="Helical" evidence="6">
    <location>
        <begin position="161"/>
        <end position="177"/>
    </location>
</feature>
<dbReference type="PROSITE" id="PS00237">
    <property type="entry name" value="G_PROTEIN_RECEP_F1_1"/>
    <property type="match status" value="1"/>
</dbReference>
<evidence type="ECO:0000256" key="3">
    <source>
        <dbReference type="ARBA" id="ARBA00022989"/>
    </source>
</evidence>
<feature type="transmembrane region" description="Helical" evidence="6">
    <location>
        <begin position="78"/>
        <end position="102"/>
    </location>
</feature>
<organism evidence="8 9">
    <name type="scientific">Mizuhopecten yessoensis</name>
    <name type="common">Japanese scallop</name>
    <name type="synonym">Patinopecten yessoensis</name>
    <dbReference type="NCBI Taxonomy" id="6573"/>
    <lineage>
        <taxon>Eukaryota</taxon>
        <taxon>Metazoa</taxon>
        <taxon>Spiralia</taxon>
        <taxon>Lophotrochozoa</taxon>
        <taxon>Mollusca</taxon>
        <taxon>Bivalvia</taxon>
        <taxon>Autobranchia</taxon>
        <taxon>Pteriomorphia</taxon>
        <taxon>Pectinida</taxon>
        <taxon>Pectinoidea</taxon>
        <taxon>Pectinidae</taxon>
        <taxon>Mizuhopecten</taxon>
    </lineage>
</organism>
<dbReference type="PANTHER" id="PTHR46641">
    <property type="entry name" value="FMRFAMIDE RECEPTOR-RELATED"/>
    <property type="match status" value="1"/>
</dbReference>
<dbReference type="Proteomes" id="UP000242188">
    <property type="component" value="Unassembled WGS sequence"/>
</dbReference>